<dbReference type="InterPro" id="IPR027417">
    <property type="entry name" value="P-loop_NTPase"/>
</dbReference>
<dbReference type="Pfam" id="PF00092">
    <property type="entry name" value="VWA"/>
    <property type="match status" value="1"/>
</dbReference>
<protein>
    <recommendedName>
        <fullName evidence="2">VWFA domain-containing protein</fullName>
    </recommendedName>
</protein>
<dbReference type="Gene3D" id="3.40.50.300">
    <property type="entry name" value="P-loop containing nucleotide triphosphate hydrolases"/>
    <property type="match status" value="1"/>
</dbReference>
<dbReference type="Proteomes" id="UP000663834">
    <property type="component" value="Unassembled WGS sequence"/>
</dbReference>
<dbReference type="InterPro" id="IPR036465">
    <property type="entry name" value="vWFA_dom_sf"/>
</dbReference>
<proteinExistence type="predicted"/>
<dbReference type="SUPFAM" id="SSF53300">
    <property type="entry name" value="vWA-like"/>
    <property type="match status" value="1"/>
</dbReference>
<evidence type="ECO:0000313" key="3">
    <source>
        <dbReference type="EMBL" id="CAF1664032.1"/>
    </source>
</evidence>
<dbReference type="InterPro" id="IPR002035">
    <property type="entry name" value="VWF_A"/>
</dbReference>
<evidence type="ECO:0000259" key="2">
    <source>
        <dbReference type="PROSITE" id="PS50234"/>
    </source>
</evidence>
<feature type="domain" description="VWFA" evidence="2">
    <location>
        <begin position="1037"/>
        <end position="1168"/>
    </location>
</feature>
<evidence type="ECO:0000256" key="1">
    <source>
        <dbReference type="SAM" id="Phobius"/>
    </source>
</evidence>
<accession>A0A816FP49</accession>
<sequence>MVKSNSPDFEYIMLIDTEGLLSVEKSDDEYDRRLILFCLAVSHLVIVNVAGEVTATLMKMLILCTDSLQKLGVNKVHRPTVHVVLNQKANPDAEMNRAAINKIKEELKKVNLDREIELNDNTFHTLPSAFKKERFSDDQTPATLLRTDPDFIENVQRLCARFVSTATKSLEQTREQFSDPLRWIQFAATVLDILRKFPDMTYFNDIREREQDDLMREWIRKILENTFTSKLRQELVGEAVEQNVKEIKTIFELKFQELCEKLSIELKNQLKLTGAVENVRKRSETFLNAQISSLLRAWIESAIMKNERHRLEDLVIKGETQFHDLIQKTIEKSGRLTEAQAGKVFDEMWNTSYPHIASTFEHDKQVQSALQFVYRNYHIFEKSNLPDIKILLPLLRYIPRSTEATPASPRAIIDKSALEQSDMQVVQTIQKVCIQDMSSHTPIQELPFRHDGTAEYTRKTIEEFKYLYVPTLIREYDKNYKDRKADIWSREFHLNLRRFILAKDSAPASHGEQPGIWKQLLHVGRSFDRLIDITLSVIILKENCGRRSVDIDLVQQLVGMILAHINEINNELDIFKLAASKHYQAMMHTCTVLLLTKFHYDEQWRFFDEVLSKVREKTSGWRAYFIAMVTQDPTADPRFAADIVKALLESVVRAFLTKAKEAIEKQVELDTKSLDRLSLLTELDIKGATMHDDELYAYVKNPLGALNNRFEERWKSTKTAIELAIEQLKQEHKTIIIQFFQTLQIIQQVLQQNKADKPTFISELFTTHGGLADVNILNKGRCVSLLLYAYFSRQNPIPRQFRVFNCDYSLSPIGTQMIERFPPPSEKVTAIMSTMADKFNSTSILNLVIFINTCFDQKTTTENNFEDQSKTVVSDLTNLANRLKQIFIDKQCRTPCPFCNRICDVDHTIDKRTAGGTGENLHRCQIGHQYRAFALVKYEKKNEKTGLHEASVQCCKDIMDHDMIMNESGSVRVSWSEWKRRHPDWNWDFKLQPTSVSSNALSTNLPSIWRRIGLRWCNEHSMDYVTQNTKPKVDSNHYIFLCDGSGSMADSRWNHLMDAVRGFINIRKKAVTDDLVSFIVFNSSVATPLDLWKEIKALTDNDLSRLQSSFTGGGTSFEAAFQKTIELLVYAKGNDKVGKLPQFIIFMTDGESGYPRGEVAQLSTTYRSMIKEFWTIPCETSNHTVLTHINQTMKGTFKNIKEAKDLVQAYAEIALR</sequence>
<dbReference type="EMBL" id="CAJNOW010018275">
    <property type="protein sequence ID" value="CAF1664032.1"/>
    <property type="molecule type" value="Genomic_DNA"/>
</dbReference>
<evidence type="ECO:0000313" key="4">
    <source>
        <dbReference type="Proteomes" id="UP000663834"/>
    </source>
</evidence>
<dbReference type="SUPFAM" id="SSF52540">
    <property type="entry name" value="P-loop containing nucleoside triphosphate hydrolases"/>
    <property type="match status" value="1"/>
</dbReference>
<reference evidence="3" key="1">
    <citation type="submission" date="2021-02" db="EMBL/GenBank/DDBJ databases">
        <authorList>
            <person name="Nowell W R."/>
        </authorList>
    </citation>
    <scope>NUCLEOTIDE SEQUENCE</scope>
</reference>
<dbReference type="OrthoDB" id="10065851at2759"/>
<comment type="caution">
    <text evidence="3">The sequence shown here is derived from an EMBL/GenBank/DDBJ whole genome shotgun (WGS) entry which is preliminary data.</text>
</comment>
<keyword evidence="1" id="KW-1133">Transmembrane helix</keyword>
<keyword evidence="1" id="KW-0472">Membrane</keyword>
<gene>
    <name evidence="3" type="ORF">KQP761_LOCUS32695</name>
</gene>
<name>A0A816FP49_9BILA</name>
<dbReference type="AlphaFoldDB" id="A0A816FP49"/>
<dbReference type="CDD" id="cd00198">
    <property type="entry name" value="vWFA"/>
    <property type="match status" value="1"/>
</dbReference>
<organism evidence="3 4">
    <name type="scientific">Rotaria magnacalcarata</name>
    <dbReference type="NCBI Taxonomy" id="392030"/>
    <lineage>
        <taxon>Eukaryota</taxon>
        <taxon>Metazoa</taxon>
        <taxon>Spiralia</taxon>
        <taxon>Gnathifera</taxon>
        <taxon>Rotifera</taxon>
        <taxon>Eurotatoria</taxon>
        <taxon>Bdelloidea</taxon>
        <taxon>Philodinida</taxon>
        <taxon>Philodinidae</taxon>
        <taxon>Rotaria</taxon>
    </lineage>
</organism>
<feature type="transmembrane region" description="Helical" evidence="1">
    <location>
        <begin position="34"/>
        <end position="51"/>
    </location>
</feature>
<keyword evidence="1" id="KW-0812">Transmembrane</keyword>
<dbReference type="PROSITE" id="PS50234">
    <property type="entry name" value="VWFA"/>
    <property type="match status" value="1"/>
</dbReference>
<dbReference type="SMART" id="SM00327">
    <property type="entry name" value="VWA"/>
    <property type="match status" value="1"/>
</dbReference>
<dbReference type="Gene3D" id="3.40.50.410">
    <property type="entry name" value="von Willebrand factor, type A domain"/>
    <property type="match status" value="1"/>
</dbReference>